<evidence type="ECO:0000256" key="1">
    <source>
        <dbReference type="ARBA" id="ARBA00001917"/>
    </source>
</evidence>
<dbReference type="Pfam" id="PF01613">
    <property type="entry name" value="Flavin_Reduct"/>
    <property type="match status" value="1"/>
</dbReference>
<protein>
    <submittedName>
        <fullName evidence="6">Flavin reductase</fullName>
    </submittedName>
</protein>
<comment type="cofactor">
    <cofactor evidence="1">
        <name>FMN</name>
        <dbReference type="ChEBI" id="CHEBI:58210"/>
    </cofactor>
</comment>
<evidence type="ECO:0000256" key="3">
    <source>
        <dbReference type="ARBA" id="ARBA00022643"/>
    </source>
</evidence>
<dbReference type="InterPro" id="IPR012349">
    <property type="entry name" value="Split_barrel_FMN-bd"/>
</dbReference>
<dbReference type="RefSeq" id="WP_071502448.1">
    <property type="nucleotide sequence ID" value="NZ_MORL01000003.1"/>
</dbReference>
<evidence type="ECO:0000313" key="7">
    <source>
        <dbReference type="Proteomes" id="UP000181790"/>
    </source>
</evidence>
<keyword evidence="7" id="KW-1185">Reference proteome</keyword>
<evidence type="ECO:0000256" key="2">
    <source>
        <dbReference type="ARBA" id="ARBA00022630"/>
    </source>
</evidence>
<reference evidence="6 7" key="1">
    <citation type="submission" date="2016-10" db="EMBL/GenBank/DDBJ databases">
        <title>Arsenicibacter rosenii gen. nov., sp. nov., an efficient arsenic-methylating bacterium isolated from an arsenic-contaminated paddy soil.</title>
        <authorList>
            <person name="Huang K."/>
        </authorList>
    </citation>
    <scope>NUCLEOTIDE SEQUENCE [LARGE SCALE GENOMIC DNA]</scope>
    <source>
        <strain evidence="6 7">SM-1</strain>
    </source>
</reference>
<evidence type="ECO:0000256" key="4">
    <source>
        <dbReference type="ARBA" id="ARBA00038054"/>
    </source>
</evidence>
<dbReference type="Gene3D" id="2.30.110.10">
    <property type="entry name" value="Electron Transport, Fmn-binding Protein, Chain A"/>
    <property type="match status" value="1"/>
</dbReference>
<name>A0A1S2VLL3_9BACT</name>
<dbReference type="GO" id="GO:0010181">
    <property type="term" value="F:FMN binding"/>
    <property type="evidence" value="ECO:0007669"/>
    <property type="project" value="InterPro"/>
</dbReference>
<feature type="domain" description="Flavin reductase like" evidence="5">
    <location>
        <begin position="22"/>
        <end position="177"/>
    </location>
</feature>
<dbReference type="SUPFAM" id="SSF50475">
    <property type="entry name" value="FMN-binding split barrel"/>
    <property type="match status" value="1"/>
</dbReference>
<keyword evidence="2" id="KW-0285">Flavoprotein</keyword>
<dbReference type="AlphaFoldDB" id="A0A1S2VLL3"/>
<dbReference type="OrthoDB" id="9794638at2"/>
<sequence length="296" mass="32049">MKTIKPADIPHPDFHRLMIGAIGPRPIAFASTIDGSGAVNLSPFSFFNMMGSKPPTVVFATTINRHLQKKHTLLNIEAVPEVVINIVNYAMVEQMSLSSAEFERGVSEFEKAGFTPVASTLVLPPRVAESPVAFECRVTQLIPIGEGAGSSHLIVAEIVLAHVKEEILDEHGTIDPAKIDLIGRMGGNWYARANGEALFEVARPQRGIGFDQLPLSVRESRILSGNDLGKLAAVLELPAAEEVLAYRQSGKVTALFEEAEAGCAYLPDLLHSRAKHLLQASQVNEAWLVLLQTSLT</sequence>
<dbReference type="PANTHER" id="PTHR33798">
    <property type="entry name" value="FLAVOPROTEIN OXYGENASE"/>
    <property type="match status" value="1"/>
</dbReference>
<proteinExistence type="inferred from homology"/>
<dbReference type="PANTHER" id="PTHR33798:SF5">
    <property type="entry name" value="FLAVIN REDUCTASE LIKE DOMAIN-CONTAINING PROTEIN"/>
    <property type="match status" value="1"/>
</dbReference>
<accession>A0A1S2VLL3</accession>
<dbReference type="InterPro" id="IPR002563">
    <property type="entry name" value="Flavin_Rdtase-like_dom"/>
</dbReference>
<evidence type="ECO:0000313" key="6">
    <source>
        <dbReference type="EMBL" id="OIN59651.1"/>
    </source>
</evidence>
<dbReference type="Proteomes" id="UP000181790">
    <property type="component" value="Unassembled WGS sequence"/>
</dbReference>
<evidence type="ECO:0000259" key="5">
    <source>
        <dbReference type="SMART" id="SM00903"/>
    </source>
</evidence>
<keyword evidence="3" id="KW-0288">FMN</keyword>
<comment type="similarity">
    <text evidence="4">Belongs to the flavoredoxin family.</text>
</comment>
<dbReference type="GO" id="GO:0016646">
    <property type="term" value="F:oxidoreductase activity, acting on the CH-NH group of donors, NAD or NADP as acceptor"/>
    <property type="evidence" value="ECO:0007669"/>
    <property type="project" value="UniProtKB-ARBA"/>
</dbReference>
<dbReference type="EMBL" id="MORL01000003">
    <property type="protein sequence ID" value="OIN59651.1"/>
    <property type="molecule type" value="Genomic_DNA"/>
</dbReference>
<dbReference type="SMART" id="SM00903">
    <property type="entry name" value="Flavin_Reduct"/>
    <property type="match status" value="1"/>
</dbReference>
<gene>
    <name evidence="6" type="ORF">BLX24_07205</name>
</gene>
<comment type="caution">
    <text evidence="6">The sequence shown here is derived from an EMBL/GenBank/DDBJ whole genome shotgun (WGS) entry which is preliminary data.</text>
</comment>
<organism evidence="6 7">
    <name type="scientific">Arsenicibacter rosenii</name>
    <dbReference type="NCBI Taxonomy" id="1750698"/>
    <lineage>
        <taxon>Bacteria</taxon>
        <taxon>Pseudomonadati</taxon>
        <taxon>Bacteroidota</taxon>
        <taxon>Cytophagia</taxon>
        <taxon>Cytophagales</taxon>
        <taxon>Spirosomataceae</taxon>
        <taxon>Arsenicibacter</taxon>
    </lineage>
</organism>